<dbReference type="Gene3D" id="1.20.140.30">
    <property type="entry name" value="MOB kinase activator"/>
    <property type="match status" value="1"/>
</dbReference>
<dbReference type="PANTHER" id="PTHR22599">
    <property type="entry name" value="MPS ONE BINDER KINASE ACTIVATOR-LIKE MOB"/>
    <property type="match status" value="1"/>
</dbReference>
<dbReference type="InterPro" id="IPR005301">
    <property type="entry name" value="MOB_kinase_act_fam"/>
</dbReference>
<name>A0A2P6NY41_9EUKA</name>
<dbReference type="EMBL" id="MDYQ01000007">
    <property type="protein sequence ID" value="PRP88870.1"/>
    <property type="molecule type" value="Genomic_DNA"/>
</dbReference>
<dbReference type="OrthoDB" id="8170117at2759"/>
<keyword evidence="2" id="KW-1185">Reference proteome</keyword>
<dbReference type="AlphaFoldDB" id="A0A2P6NY41"/>
<organism evidence="1 2">
    <name type="scientific">Planoprotostelium fungivorum</name>
    <dbReference type="NCBI Taxonomy" id="1890364"/>
    <lineage>
        <taxon>Eukaryota</taxon>
        <taxon>Amoebozoa</taxon>
        <taxon>Evosea</taxon>
        <taxon>Variosea</taxon>
        <taxon>Cavosteliida</taxon>
        <taxon>Cavosteliaceae</taxon>
        <taxon>Planoprotostelium</taxon>
    </lineage>
</organism>
<evidence type="ECO:0000313" key="2">
    <source>
        <dbReference type="Proteomes" id="UP000241769"/>
    </source>
</evidence>
<dbReference type="SMART" id="SM01388">
    <property type="entry name" value="Mob1_phocein"/>
    <property type="match status" value="1"/>
</dbReference>
<sequence>MISSLSIQEEFESFPHSLVTETASRTKAQNVSNEMEWLLKNGEVLRTCVSLLFVCAEWSIHSVSIVVSPYRHILCFAPAAKRTARASVKYFRLASYLSRLGLNSVRDVVKCPSGQERVRWIITNTIDVCNEVFHSCWPLLPEEICNDETCPHMRAGPYYSYLWREDKSQKPTDVSARKYVELLQQKAYEELKYPTEITETILEIWRRLIRVYFHIYCHHWDVLCETKSAFYINTCFKHLYVFASEFKLVREADLGPIQQIAKLSVNGPFDRYRRSVF</sequence>
<gene>
    <name evidence="1" type="ORF">PROFUN_00338</name>
</gene>
<dbReference type="SUPFAM" id="SSF101152">
    <property type="entry name" value="Mob1/phocein"/>
    <property type="match status" value="1"/>
</dbReference>
<dbReference type="InParanoid" id="A0A2P6NY41"/>
<accession>A0A2P6NY41</accession>
<dbReference type="STRING" id="1890364.A0A2P6NY41"/>
<dbReference type="Pfam" id="PF03637">
    <property type="entry name" value="Mob1_phocein"/>
    <property type="match status" value="1"/>
</dbReference>
<dbReference type="Proteomes" id="UP000241769">
    <property type="component" value="Unassembled WGS sequence"/>
</dbReference>
<proteinExistence type="predicted"/>
<dbReference type="InterPro" id="IPR036703">
    <property type="entry name" value="MOB_kinase_act_sf"/>
</dbReference>
<evidence type="ECO:0008006" key="3">
    <source>
        <dbReference type="Google" id="ProtNLM"/>
    </source>
</evidence>
<evidence type="ECO:0000313" key="1">
    <source>
        <dbReference type="EMBL" id="PRP88870.1"/>
    </source>
</evidence>
<protein>
    <recommendedName>
        <fullName evidence="3">Mob1/phocein family protein</fullName>
    </recommendedName>
</protein>
<reference evidence="1 2" key="1">
    <citation type="journal article" date="2018" name="Genome Biol. Evol.">
        <title>Multiple Roots of Fruiting Body Formation in Amoebozoa.</title>
        <authorList>
            <person name="Hillmann F."/>
            <person name="Forbes G."/>
            <person name="Novohradska S."/>
            <person name="Ferling I."/>
            <person name="Riege K."/>
            <person name="Groth M."/>
            <person name="Westermann M."/>
            <person name="Marz M."/>
            <person name="Spaller T."/>
            <person name="Winckler T."/>
            <person name="Schaap P."/>
            <person name="Glockner G."/>
        </authorList>
    </citation>
    <scope>NUCLEOTIDE SEQUENCE [LARGE SCALE GENOMIC DNA]</scope>
    <source>
        <strain evidence="1 2">Jena</strain>
    </source>
</reference>
<comment type="caution">
    <text evidence="1">The sequence shown here is derived from an EMBL/GenBank/DDBJ whole genome shotgun (WGS) entry which is preliminary data.</text>
</comment>